<dbReference type="AlphaFoldDB" id="A0A8A0RLZ6"/>
<evidence type="ECO:0000313" key="2">
    <source>
        <dbReference type="Proteomes" id="UP000662904"/>
    </source>
</evidence>
<organism evidence="1 2">
    <name type="scientific">Koleobacter methoxysyntrophicus</name>
    <dbReference type="NCBI Taxonomy" id="2751313"/>
    <lineage>
        <taxon>Bacteria</taxon>
        <taxon>Bacillati</taxon>
        <taxon>Bacillota</taxon>
        <taxon>Clostridia</taxon>
        <taxon>Koleobacterales</taxon>
        <taxon>Koleobacteraceae</taxon>
        <taxon>Koleobacter</taxon>
    </lineage>
</organism>
<dbReference type="KEGG" id="kme:H0A61_01784"/>
<proteinExistence type="predicted"/>
<accession>A0A8A0RLZ6</accession>
<sequence length="199" mass="22499">MVKLLEDIVDEGLACLVPEYLKAVGNITRVVSIKGEDIVEKKSVKSILRRLARIYAVDIISLRSKYGKIIGQKNIVPLPFSSELILVPFKTRTPMAPWDGTIGYISYSQIEKIKEDSEDGVIIALKCGLSIKALCRKATAEKHLRDAGVVCRAYMDMYRRHEQQSIVIRDIYEAYSQPATKGDIALLTRELMELKERLK</sequence>
<keyword evidence="2" id="KW-1185">Reference proteome</keyword>
<gene>
    <name evidence="1" type="ORF">H0A61_01784</name>
</gene>
<dbReference type="EMBL" id="CP059066">
    <property type="protein sequence ID" value="QSQ09421.1"/>
    <property type="molecule type" value="Genomic_DNA"/>
</dbReference>
<name>A0A8A0RLZ6_9FIRM</name>
<reference evidence="1" key="1">
    <citation type="submission" date="2020-07" db="EMBL/GenBank/DDBJ databases">
        <title>Koleobacter methoxysyntrophicus gen. nov., sp. nov., a novel anaerobic bacterium isolated from deep subsurface oil field and proposal of Koleobacterales ord. nov. in the phylum Firmicutes.</title>
        <authorList>
            <person name="Sakamoto S."/>
            <person name="Tamaki H."/>
        </authorList>
    </citation>
    <scope>NUCLEOTIDE SEQUENCE</scope>
    <source>
        <strain evidence="1">NRmbB1</strain>
    </source>
</reference>
<dbReference type="RefSeq" id="WP_206706778.1">
    <property type="nucleotide sequence ID" value="NZ_CP059066.1"/>
</dbReference>
<protein>
    <submittedName>
        <fullName evidence="1">Uncharacterized protein</fullName>
    </submittedName>
</protein>
<evidence type="ECO:0000313" key="1">
    <source>
        <dbReference type="EMBL" id="QSQ09421.1"/>
    </source>
</evidence>
<dbReference type="Proteomes" id="UP000662904">
    <property type="component" value="Chromosome"/>
</dbReference>